<dbReference type="Proteomes" id="UP001219525">
    <property type="component" value="Unassembled WGS sequence"/>
</dbReference>
<dbReference type="EMBL" id="JARJCW010000105">
    <property type="protein sequence ID" value="KAJ7193722.1"/>
    <property type="molecule type" value="Genomic_DNA"/>
</dbReference>
<dbReference type="AlphaFoldDB" id="A0AAD6Y6N0"/>
<proteinExistence type="predicted"/>
<feature type="non-terminal residue" evidence="1">
    <location>
        <position position="273"/>
    </location>
</feature>
<reference evidence="1" key="1">
    <citation type="submission" date="2023-03" db="EMBL/GenBank/DDBJ databases">
        <title>Massive genome expansion in bonnet fungi (Mycena s.s.) driven by repeated elements and novel gene families across ecological guilds.</title>
        <authorList>
            <consortium name="Lawrence Berkeley National Laboratory"/>
            <person name="Harder C.B."/>
            <person name="Miyauchi S."/>
            <person name="Viragh M."/>
            <person name="Kuo A."/>
            <person name="Thoen E."/>
            <person name="Andreopoulos B."/>
            <person name="Lu D."/>
            <person name="Skrede I."/>
            <person name="Drula E."/>
            <person name="Henrissat B."/>
            <person name="Morin E."/>
            <person name="Kohler A."/>
            <person name="Barry K."/>
            <person name="LaButti K."/>
            <person name="Morin E."/>
            <person name="Salamov A."/>
            <person name="Lipzen A."/>
            <person name="Mereny Z."/>
            <person name="Hegedus B."/>
            <person name="Baldrian P."/>
            <person name="Stursova M."/>
            <person name="Weitz H."/>
            <person name="Taylor A."/>
            <person name="Grigoriev I.V."/>
            <person name="Nagy L.G."/>
            <person name="Martin F."/>
            <person name="Kauserud H."/>
        </authorList>
    </citation>
    <scope>NUCLEOTIDE SEQUENCE</scope>
    <source>
        <strain evidence="1">9144</strain>
    </source>
</reference>
<protein>
    <submittedName>
        <fullName evidence="1">Uncharacterized protein</fullName>
    </submittedName>
</protein>
<name>A0AAD6Y6N0_9AGAR</name>
<keyword evidence="2" id="KW-1185">Reference proteome</keyword>
<gene>
    <name evidence="1" type="ORF">GGX14DRAFT_378687</name>
</gene>
<sequence length="273" mass="30930">HPNWWVRCVLYLVAFLHTRFHVTFRACGVILSCMKFVFTTLPGNLLGRVAMPVTLKTVFARLGATDRFTVHPVCYRCHKIFSLDFRSNAICADCDVELFRPATRQLFEGLDDKQLAELEDGSNINVELGREPYMVAPFQLLSVALHDFFARPGMVAAVNGWKSRPTVAGELRSMQDGEVWKTLRGPDGSSFFFGPSARDELRLGVTFSLDCKFNHFMLFRYRADNLILNGMLPGPQEPTSEQLQNYLKIVVDDLLALYNHGIMVNTPEYPNGE</sequence>
<evidence type="ECO:0000313" key="2">
    <source>
        <dbReference type="Proteomes" id="UP001219525"/>
    </source>
</evidence>
<accession>A0AAD6Y6N0</accession>
<comment type="caution">
    <text evidence="1">The sequence shown here is derived from an EMBL/GenBank/DDBJ whole genome shotgun (WGS) entry which is preliminary data.</text>
</comment>
<evidence type="ECO:0000313" key="1">
    <source>
        <dbReference type="EMBL" id="KAJ7193722.1"/>
    </source>
</evidence>
<organism evidence="1 2">
    <name type="scientific">Mycena pura</name>
    <dbReference type="NCBI Taxonomy" id="153505"/>
    <lineage>
        <taxon>Eukaryota</taxon>
        <taxon>Fungi</taxon>
        <taxon>Dikarya</taxon>
        <taxon>Basidiomycota</taxon>
        <taxon>Agaricomycotina</taxon>
        <taxon>Agaricomycetes</taxon>
        <taxon>Agaricomycetidae</taxon>
        <taxon>Agaricales</taxon>
        <taxon>Marasmiineae</taxon>
        <taxon>Mycenaceae</taxon>
        <taxon>Mycena</taxon>
    </lineage>
</organism>